<dbReference type="PROSITE" id="PS00183">
    <property type="entry name" value="UBC_1"/>
    <property type="match status" value="1"/>
</dbReference>
<evidence type="ECO:0000256" key="8">
    <source>
        <dbReference type="ARBA" id="ARBA00041569"/>
    </source>
</evidence>
<feature type="region of interest" description="Disordered" evidence="15">
    <location>
        <begin position="461"/>
        <end position="499"/>
    </location>
</feature>
<dbReference type="InterPro" id="IPR031658">
    <property type="entry name" value="Cyclin_C_2"/>
</dbReference>
<evidence type="ECO:0000256" key="10">
    <source>
        <dbReference type="ARBA" id="ARBA00042190"/>
    </source>
</evidence>
<dbReference type="InterPro" id="IPR015368">
    <property type="entry name" value="UBA_C_fun"/>
</dbReference>
<keyword evidence="6 14" id="KW-0195">Cyclin</keyword>
<evidence type="ECO:0000256" key="13">
    <source>
        <dbReference type="PROSITE-ProRule" id="PRU10133"/>
    </source>
</evidence>
<dbReference type="PROSITE" id="PS50127">
    <property type="entry name" value="UBC_2"/>
    <property type="match status" value="1"/>
</dbReference>
<keyword evidence="4" id="KW-0833">Ubl conjugation pathway</keyword>
<keyword evidence="2" id="KW-0808">Transferase</keyword>
<dbReference type="PANTHER" id="PTHR24067">
    <property type="entry name" value="UBIQUITIN-CONJUGATING ENZYME E2"/>
    <property type="match status" value="1"/>
</dbReference>
<feature type="active site" description="Glycyl thioester intermediate" evidence="13">
    <location>
        <position position="91"/>
    </location>
</feature>
<dbReference type="EC" id="2.3.2.23" evidence="1"/>
<reference evidence="17 18" key="1">
    <citation type="submission" date="2014-06" db="EMBL/GenBank/DDBJ databases">
        <title>The Genome of the Aflatoxigenic Filamentous Fungus Aspergillus nomius.</title>
        <authorList>
            <person name="Moore M.G."/>
            <person name="Shannon B.M."/>
            <person name="Brian M.M."/>
        </authorList>
    </citation>
    <scope>NUCLEOTIDE SEQUENCE [LARGE SCALE GENOMIC DNA]</scope>
    <source>
        <strain evidence="17 18">NRRL 13137</strain>
    </source>
</reference>
<dbReference type="CDD" id="cd20524">
    <property type="entry name" value="CYCLIN_CCNH_rpt1"/>
    <property type="match status" value="1"/>
</dbReference>
<dbReference type="STRING" id="1509407.A0A0L1IR38"/>
<dbReference type="CDD" id="cd20525">
    <property type="entry name" value="CYCLIN_CCNH_rpt2"/>
    <property type="match status" value="1"/>
</dbReference>
<dbReference type="AlphaFoldDB" id="A0A0L1IR38"/>
<evidence type="ECO:0000256" key="9">
    <source>
        <dbReference type="ARBA" id="ARBA00042179"/>
    </source>
</evidence>
<name>A0A0L1IR38_ASPN3</name>
<evidence type="ECO:0000256" key="4">
    <source>
        <dbReference type="ARBA" id="ARBA00022786"/>
    </source>
</evidence>
<evidence type="ECO:0000256" key="3">
    <source>
        <dbReference type="ARBA" id="ARBA00022741"/>
    </source>
</evidence>
<evidence type="ECO:0000313" key="17">
    <source>
        <dbReference type="EMBL" id="KNG81673.1"/>
    </source>
</evidence>
<dbReference type="OrthoDB" id="340962at2759"/>
<dbReference type="Gene3D" id="3.10.110.10">
    <property type="entry name" value="Ubiquitin Conjugating Enzyme"/>
    <property type="match status" value="1"/>
</dbReference>
<sequence length="669" mass="74234">MASNRSRRIAKEIADIHADTQSGITAEPVGGDEDLTHLRGTFPGPPGTPYEGGTYAVDIKIPTDYPFRPPVMKFQTKVWHPNISSQTGAICLDTLSSAWSPVLTIKSALLSLQSLLSTPEPKDPQDAEVANMLLRKPKEFERVAQTWATLYAGAPSRTAGEGSGGATNESLRQQELKLKEEEEKEDLAKYDGYNKDLIDRFCSMGFDVDRVVAAFKYYGVDRMNGEDYELEEAYMGDITARLLVHIPSPTMIEDDFYRSSSQFRLWSYTETSLQSLRATTNANASERVRSALRKSRGAQRSATSSAAGTPAANQNGSDADSKAGGDDTEIECLTPEEEHQLVRYFCEQIIELGEMYKPPLPTIVRATAIQYLRRFYLTNSPMTYHPKSIMLCALFLATKTDNYYLSLRQFAEVIPGGTTPEDIIQPEFLVMQSLRFTFDVRHPFRGLEGGIMELQAISQGMGQPAPHFPTQTPDDLKRRLHSLPPSPTTSSSSTTDRLARAHHNTRETLKSAAQMTDAYFLYTPSQIWLAALMIADKPLAEFYLETKLGGPQEQQQGSPLYELRTKLLRTLTNCSNLLQAYKPLASDPDQKKNLRRIRKKLSHCQNPEKAGVAGQKRIPAAAAAAVAAAGDPATSESEMERLAKKRKLDGERPKDIFGGELVTQRTKDA</sequence>
<dbReference type="FunFam" id="1.10.472.10:FF:000095">
    <property type="entry name" value="Cyclin Ccl1, putative (AFU_orthologue AFUA_5G07030)"/>
    <property type="match status" value="1"/>
</dbReference>
<dbReference type="Gene3D" id="1.10.472.10">
    <property type="entry name" value="Cyclin-like"/>
    <property type="match status" value="2"/>
</dbReference>
<dbReference type="InterPro" id="IPR006671">
    <property type="entry name" value="Cyclin_N"/>
</dbReference>
<feature type="domain" description="UBC core" evidence="16">
    <location>
        <begin position="4"/>
        <end position="153"/>
    </location>
</feature>
<dbReference type="InterPro" id="IPR013763">
    <property type="entry name" value="Cyclin-like_dom"/>
</dbReference>
<dbReference type="SUPFAM" id="SSF47954">
    <property type="entry name" value="Cyclin-like"/>
    <property type="match status" value="2"/>
</dbReference>
<keyword evidence="5" id="KW-0067">ATP-binding</keyword>
<dbReference type="RefSeq" id="XP_015402596.1">
    <property type="nucleotide sequence ID" value="XM_015555729.1"/>
</dbReference>
<dbReference type="InterPro" id="IPR050113">
    <property type="entry name" value="Ub_conjugating_enzyme"/>
</dbReference>
<comment type="similarity">
    <text evidence="14">Belongs to the cyclin family.</text>
</comment>
<dbReference type="SUPFAM" id="SSF54495">
    <property type="entry name" value="UBC-like"/>
    <property type="match status" value="1"/>
</dbReference>
<dbReference type="Proteomes" id="UP000037505">
    <property type="component" value="Unassembled WGS sequence"/>
</dbReference>
<dbReference type="InterPro" id="IPR009060">
    <property type="entry name" value="UBA-like_sf"/>
</dbReference>
<protein>
    <recommendedName>
        <fullName evidence="11">Ubiquitin-conjugating enzyme E2 1</fullName>
        <ecNumber evidence="1">2.3.2.23</ecNumber>
    </recommendedName>
    <alternativeName>
        <fullName evidence="12">E2 ubiquitin-conjugating enzyme 1</fullName>
    </alternativeName>
    <alternativeName>
        <fullName evidence="9">E2 ubiquitin-conjugating enzyme 2</fullName>
    </alternativeName>
    <alternativeName>
        <fullName evidence="10">Ubiquitin carrier protein UBC2</fullName>
    </alternativeName>
    <alternativeName>
        <fullName evidence="7">Ubiquitin-conjugating enzyme E2 2</fullName>
    </alternativeName>
    <alternativeName>
        <fullName evidence="8">Ubiquitin-protein ligase UBC2</fullName>
    </alternativeName>
</protein>
<dbReference type="InterPro" id="IPR000608">
    <property type="entry name" value="UBC"/>
</dbReference>
<evidence type="ECO:0000256" key="6">
    <source>
        <dbReference type="ARBA" id="ARBA00023127"/>
    </source>
</evidence>
<proteinExistence type="inferred from homology"/>
<evidence type="ECO:0000313" key="18">
    <source>
        <dbReference type="Proteomes" id="UP000037505"/>
    </source>
</evidence>
<evidence type="ECO:0000256" key="11">
    <source>
        <dbReference type="ARBA" id="ARBA00072431"/>
    </source>
</evidence>
<evidence type="ECO:0000256" key="1">
    <source>
        <dbReference type="ARBA" id="ARBA00012486"/>
    </source>
</evidence>
<dbReference type="CDD" id="cd23800">
    <property type="entry name" value="UBCc_UBE2K"/>
    <property type="match status" value="1"/>
</dbReference>
<keyword evidence="3" id="KW-0547">Nucleotide-binding</keyword>
<dbReference type="GO" id="GO:0005524">
    <property type="term" value="F:ATP binding"/>
    <property type="evidence" value="ECO:0007669"/>
    <property type="project" value="UniProtKB-KW"/>
</dbReference>
<accession>A0A0L1IR38</accession>
<evidence type="ECO:0000256" key="5">
    <source>
        <dbReference type="ARBA" id="ARBA00022840"/>
    </source>
</evidence>
<evidence type="ECO:0000256" key="7">
    <source>
        <dbReference type="ARBA" id="ARBA00039884"/>
    </source>
</evidence>
<dbReference type="SUPFAM" id="SSF46934">
    <property type="entry name" value="UBA-like"/>
    <property type="match status" value="1"/>
</dbReference>
<evidence type="ECO:0000256" key="2">
    <source>
        <dbReference type="ARBA" id="ARBA00022679"/>
    </source>
</evidence>
<feature type="compositionally biased region" description="Basic and acidic residues" evidence="15">
    <location>
        <begin position="638"/>
        <end position="657"/>
    </location>
</feature>
<dbReference type="SMART" id="SM00212">
    <property type="entry name" value="UBCc"/>
    <property type="match status" value="1"/>
</dbReference>
<dbReference type="InterPro" id="IPR016135">
    <property type="entry name" value="UBQ-conjugating_enzyme/RWD"/>
</dbReference>
<dbReference type="SMART" id="SM00385">
    <property type="entry name" value="CYCLIN"/>
    <property type="match status" value="1"/>
</dbReference>
<dbReference type="EMBL" id="JNOM01000421">
    <property type="protein sequence ID" value="KNG81673.1"/>
    <property type="molecule type" value="Genomic_DNA"/>
</dbReference>
<dbReference type="Pfam" id="PF16899">
    <property type="entry name" value="Cyclin_C_2"/>
    <property type="match status" value="1"/>
</dbReference>
<dbReference type="Pfam" id="PF09288">
    <property type="entry name" value="UBA_3"/>
    <property type="match status" value="1"/>
</dbReference>
<gene>
    <name evidence="17" type="ORF">ANOM_010473</name>
</gene>
<dbReference type="Pfam" id="PF00179">
    <property type="entry name" value="UQ_con"/>
    <property type="match status" value="1"/>
</dbReference>
<dbReference type="FunFam" id="3.10.110.10:FF:000037">
    <property type="entry name" value="ubiquitin-conjugating enzyme E2 27"/>
    <property type="match status" value="1"/>
</dbReference>
<feature type="compositionally biased region" description="Low complexity" evidence="15">
    <location>
        <begin position="301"/>
        <end position="318"/>
    </location>
</feature>
<dbReference type="InterPro" id="IPR036915">
    <property type="entry name" value="Cyclin-like_sf"/>
</dbReference>
<dbReference type="GeneID" id="26812277"/>
<evidence type="ECO:0000259" key="16">
    <source>
        <dbReference type="PROSITE" id="PS50127"/>
    </source>
</evidence>
<dbReference type="GO" id="GO:0061631">
    <property type="term" value="F:ubiquitin conjugating enzyme activity"/>
    <property type="evidence" value="ECO:0007669"/>
    <property type="project" value="UniProtKB-EC"/>
</dbReference>
<evidence type="ECO:0000256" key="14">
    <source>
        <dbReference type="RuleBase" id="RU000383"/>
    </source>
</evidence>
<dbReference type="InterPro" id="IPR023313">
    <property type="entry name" value="UBQ-conjugating_AS"/>
</dbReference>
<feature type="region of interest" description="Disordered" evidence="15">
    <location>
        <begin position="284"/>
        <end position="328"/>
    </location>
</feature>
<keyword evidence="18" id="KW-1185">Reference proteome</keyword>
<feature type="region of interest" description="Disordered" evidence="15">
    <location>
        <begin position="629"/>
        <end position="669"/>
    </location>
</feature>
<evidence type="ECO:0000256" key="12">
    <source>
        <dbReference type="ARBA" id="ARBA00077197"/>
    </source>
</evidence>
<dbReference type="Pfam" id="PF00134">
    <property type="entry name" value="Cyclin_N"/>
    <property type="match status" value="1"/>
</dbReference>
<organism evidence="17 18">
    <name type="scientific">Aspergillus nomiae NRRL (strain ATCC 15546 / NRRL 13137 / CBS 260.88 / M93)</name>
    <dbReference type="NCBI Taxonomy" id="1509407"/>
    <lineage>
        <taxon>Eukaryota</taxon>
        <taxon>Fungi</taxon>
        <taxon>Dikarya</taxon>
        <taxon>Ascomycota</taxon>
        <taxon>Pezizomycotina</taxon>
        <taxon>Eurotiomycetes</taxon>
        <taxon>Eurotiomycetidae</taxon>
        <taxon>Eurotiales</taxon>
        <taxon>Aspergillaceae</taxon>
        <taxon>Aspergillus</taxon>
        <taxon>Aspergillus subgen. Circumdati</taxon>
    </lineage>
</organism>
<comment type="caution">
    <text evidence="17">The sequence shown here is derived from an EMBL/GenBank/DDBJ whole genome shotgun (WGS) entry which is preliminary data.</text>
</comment>
<evidence type="ECO:0000256" key="15">
    <source>
        <dbReference type="SAM" id="MobiDB-lite"/>
    </source>
</evidence>